<sequence length="50" mass="5888">MDKIRLLAPETLPRCPVCEKRVPCFSDRELAVHVNKCFKAHTKSKRHNKR</sequence>
<comment type="caution">
    <text evidence="1">The sequence shown here is derived from an EMBL/GenBank/DDBJ whole genome shotgun (WGS) entry which is preliminary data.</text>
</comment>
<evidence type="ECO:0000313" key="1">
    <source>
        <dbReference type="EMBL" id="KKM69864.1"/>
    </source>
</evidence>
<reference evidence="1" key="1">
    <citation type="journal article" date="2015" name="Nature">
        <title>Complex archaea that bridge the gap between prokaryotes and eukaryotes.</title>
        <authorList>
            <person name="Spang A."/>
            <person name="Saw J.H."/>
            <person name="Jorgensen S.L."/>
            <person name="Zaremba-Niedzwiedzka K."/>
            <person name="Martijn J."/>
            <person name="Lind A.E."/>
            <person name="van Eijk R."/>
            <person name="Schleper C."/>
            <person name="Guy L."/>
            <person name="Ettema T.J."/>
        </authorList>
    </citation>
    <scope>NUCLEOTIDE SEQUENCE</scope>
</reference>
<proteinExistence type="predicted"/>
<organism evidence="1">
    <name type="scientific">marine sediment metagenome</name>
    <dbReference type="NCBI Taxonomy" id="412755"/>
    <lineage>
        <taxon>unclassified sequences</taxon>
        <taxon>metagenomes</taxon>
        <taxon>ecological metagenomes</taxon>
    </lineage>
</organism>
<dbReference type="AlphaFoldDB" id="A0A0F9JJ31"/>
<gene>
    <name evidence="1" type="ORF">LCGC14_1446520</name>
</gene>
<accession>A0A0F9JJ31</accession>
<protein>
    <submittedName>
        <fullName evidence="1">Uncharacterized protein</fullName>
    </submittedName>
</protein>
<dbReference type="EMBL" id="LAZR01009917">
    <property type="protein sequence ID" value="KKM69864.1"/>
    <property type="molecule type" value="Genomic_DNA"/>
</dbReference>
<name>A0A0F9JJ31_9ZZZZ</name>